<protein>
    <submittedName>
        <fullName evidence="4">GNAT family N-acetyltransferase</fullName>
    </submittedName>
</protein>
<dbReference type="PANTHER" id="PTHR43877">
    <property type="entry name" value="AMINOALKYLPHOSPHONATE N-ACETYLTRANSFERASE-RELATED-RELATED"/>
    <property type="match status" value="1"/>
</dbReference>
<dbReference type="Proteomes" id="UP000620139">
    <property type="component" value="Unassembled WGS sequence"/>
</dbReference>
<dbReference type="InterPro" id="IPR016181">
    <property type="entry name" value="Acyl_CoA_acyltransferase"/>
</dbReference>
<name>A0A931NCE8_9BURK</name>
<keyword evidence="2" id="KW-0012">Acyltransferase</keyword>
<evidence type="ECO:0000313" key="5">
    <source>
        <dbReference type="Proteomes" id="UP000620139"/>
    </source>
</evidence>
<dbReference type="AlphaFoldDB" id="A0A931NCE8"/>
<dbReference type="CDD" id="cd04301">
    <property type="entry name" value="NAT_SF"/>
    <property type="match status" value="1"/>
</dbReference>
<reference evidence="4" key="1">
    <citation type="submission" date="2020-12" db="EMBL/GenBank/DDBJ databases">
        <title>The genome sequence of Inhella sp. 4Y17.</title>
        <authorList>
            <person name="Liu Y."/>
        </authorList>
    </citation>
    <scope>NUCLEOTIDE SEQUENCE</scope>
    <source>
        <strain evidence="4">4Y10</strain>
    </source>
</reference>
<keyword evidence="1" id="KW-0808">Transferase</keyword>
<dbReference type="GO" id="GO:0016747">
    <property type="term" value="F:acyltransferase activity, transferring groups other than amino-acyl groups"/>
    <property type="evidence" value="ECO:0007669"/>
    <property type="project" value="InterPro"/>
</dbReference>
<keyword evidence="5" id="KW-1185">Reference proteome</keyword>
<dbReference type="InterPro" id="IPR050832">
    <property type="entry name" value="Bact_Acetyltransf"/>
</dbReference>
<dbReference type="Gene3D" id="3.40.630.30">
    <property type="match status" value="1"/>
</dbReference>
<gene>
    <name evidence="4" type="ORF">I7X43_03600</name>
</gene>
<evidence type="ECO:0000313" key="4">
    <source>
        <dbReference type="EMBL" id="MBH9551927.1"/>
    </source>
</evidence>
<feature type="domain" description="N-acetyltransferase" evidence="3">
    <location>
        <begin position="3"/>
        <end position="163"/>
    </location>
</feature>
<organism evidence="4 5">
    <name type="scientific">Inhella gelatinilytica</name>
    <dbReference type="NCBI Taxonomy" id="2795030"/>
    <lineage>
        <taxon>Bacteria</taxon>
        <taxon>Pseudomonadati</taxon>
        <taxon>Pseudomonadota</taxon>
        <taxon>Betaproteobacteria</taxon>
        <taxon>Burkholderiales</taxon>
        <taxon>Sphaerotilaceae</taxon>
        <taxon>Inhella</taxon>
    </lineage>
</organism>
<dbReference type="InterPro" id="IPR000182">
    <property type="entry name" value="GNAT_dom"/>
</dbReference>
<dbReference type="Pfam" id="PF00583">
    <property type="entry name" value="Acetyltransf_1"/>
    <property type="match status" value="1"/>
</dbReference>
<evidence type="ECO:0000256" key="2">
    <source>
        <dbReference type="ARBA" id="ARBA00023315"/>
    </source>
</evidence>
<accession>A0A931NCE8</accession>
<dbReference type="EMBL" id="JAEDAL010000001">
    <property type="protein sequence ID" value="MBH9551927.1"/>
    <property type="molecule type" value="Genomic_DNA"/>
</dbReference>
<proteinExistence type="predicted"/>
<comment type="caution">
    <text evidence="4">The sequence shown here is derived from an EMBL/GenBank/DDBJ whole genome shotgun (WGS) entry which is preliminary data.</text>
</comment>
<evidence type="ECO:0000256" key="1">
    <source>
        <dbReference type="ARBA" id="ARBA00022679"/>
    </source>
</evidence>
<dbReference type="SUPFAM" id="SSF55729">
    <property type="entry name" value="Acyl-CoA N-acyltransferases (Nat)"/>
    <property type="match status" value="1"/>
</dbReference>
<dbReference type="RefSeq" id="WP_198099515.1">
    <property type="nucleotide sequence ID" value="NZ_JAEDAL010000001.1"/>
</dbReference>
<dbReference type="PROSITE" id="PS51186">
    <property type="entry name" value="GNAT"/>
    <property type="match status" value="1"/>
</dbReference>
<sequence length="163" mass="17949">MPLTLHPITPADIPSFHACLDAVAREQRFLALLEAPPLEHMQGFVSDNIARGIPHVVVRDGDQVVGWCDLIPGWHHTLRHCASLGMGLLPTYRGRGLGEALFKACLARAADAGITRIELEARADNEAALRLYRRLGFQVEGTKPRGMRVEGIYYDTIAMGLLL</sequence>
<evidence type="ECO:0000259" key="3">
    <source>
        <dbReference type="PROSITE" id="PS51186"/>
    </source>
</evidence>